<evidence type="ECO:0000313" key="2">
    <source>
        <dbReference type="Proteomes" id="UP000027195"/>
    </source>
</evidence>
<dbReference type="STRING" id="930990.A0A067M641"/>
<proteinExistence type="predicted"/>
<reference evidence="2" key="1">
    <citation type="journal article" date="2014" name="Proc. Natl. Acad. Sci. U.S.A.">
        <title>Extensive sampling of basidiomycete genomes demonstrates inadequacy of the white-rot/brown-rot paradigm for wood decay fungi.</title>
        <authorList>
            <person name="Riley R."/>
            <person name="Salamov A.A."/>
            <person name="Brown D.W."/>
            <person name="Nagy L.G."/>
            <person name="Floudas D."/>
            <person name="Held B.W."/>
            <person name="Levasseur A."/>
            <person name="Lombard V."/>
            <person name="Morin E."/>
            <person name="Otillar R."/>
            <person name="Lindquist E.A."/>
            <person name="Sun H."/>
            <person name="LaButti K.M."/>
            <person name="Schmutz J."/>
            <person name="Jabbour D."/>
            <person name="Luo H."/>
            <person name="Baker S.E."/>
            <person name="Pisabarro A.G."/>
            <person name="Walton J.D."/>
            <person name="Blanchette R.A."/>
            <person name="Henrissat B."/>
            <person name="Martin F."/>
            <person name="Cullen D."/>
            <person name="Hibbett D.S."/>
            <person name="Grigoriev I.V."/>
        </authorList>
    </citation>
    <scope>NUCLEOTIDE SEQUENCE [LARGE SCALE GENOMIC DNA]</scope>
    <source>
        <strain evidence="2">FD-172 SS1</strain>
    </source>
</reference>
<protein>
    <submittedName>
        <fullName evidence="1">Uncharacterized protein</fullName>
    </submittedName>
</protein>
<sequence length="500" mass="57173">MTCLQKNEHIADSWCDRDDTVKALFKNLEQEHVVHVRGPPSSGKTTLRHLLHRHILNEHPSVAVFSCERWPQQQFAPRVSFELRLKDVLDGHDLPERAPYYLLIDEAQTSYWDMELWSNFLKFHQGSGSRGRVVLFCSYGSPSPMPVVFTNIAPIYLPPVARVSFRASQPSGAGLLLTHPEYEDFLRRQKKVFALDEDFKSLLYQWTRGHVGVLDSLLRCLISDHAEQIRSGAPLTLVQFHRQNPTWDGFLKRLAESMAGRGFPSVHDIQEHAPMFRQLLRVGQININRGQENQLLESLEACHKQGWLHTEEGDPGTRYRFPSPIHMAVVSSLLVSTNADIPYDTLYDLTIAALRRLKVRRGEKGKAREVEFYRSLHTLVNGNVVVTPEFISATGGVRRAGRIDFFVCGRKWGIECIQEGDKLEEHNSRFGDDGASYGAWLQSDDMTDYILLDFRTDTPTEVLRLDCKNLYHVVFKRDHTGVVILDNELQQQVVFGLRGD</sequence>
<dbReference type="AlphaFoldDB" id="A0A067M641"/>
<name>A0A067M641_BOTB1</name>
<gene>
    <name evidence="1" type="ORF">BOTBODRAFT_470384</name>
</gene>
<dbReference type="SUPFAM" id="SSF52540">
    <property type="entry name" value="P-loop containing nucleoside triphosphate hydrolases"/>
    <property type="match status" value="1"/>
</dbReference>
<dbReference type="Proteomes" id="UP000027195">
    <property type="component" value="Unassembled WGS sequence"/>
</dbReference>
<dbReference type="HOGENOM" id="CLU_018876_1_0_1"/>
<evidence type="ECO:0000313" key="1">
    <source>
        <dbReference type="EMBL" id="KDQ11029.1"/>
    </source>
</evidence>
<dbReference type="InterPro" id="IPR027417">
    <property type="entry name" value="P-loop_NTPase"/>
</dbReference>
<dbReference type="InParanoid" id="A0A067M641"/>
<keyword evidence="2" id="KW-1185">Reference proteome</keyword>
<dbReference type="EMBL" id="KL198062">
    <property type="protein sequence ID" value="KDQ11029.1"/>
    <property type="molecule type" value="Genomic_DNA"/>
</dbReference>
<organism evidence="1 2">
    <name type="scientific">Botryobasidium botryosum (strain FD-172 SS1)</name>
    <dbReference type="NCBI Taxonomy" id="930990"/>
    <lineage>
        <taxon>Eukaryota</taxon>
        <taxon>Fungi</taxon>
        <taxon>Dikarya</taxon>
        <taxon>Basidiomycota</taxon>
        <taxon>Agaricomycotina</taxon>
        <taxon>Agaricomycetes</taxon>
        <taxon>Cantharellales</taxon>
        <taxon>Botryobasidiaceae</taxon>
        <taxon>Botryobasidium</taxon>
    </lineage>
</organism>
<dbReference type="OrthoDB" id="5424500at2759"/>
<accession>A0A067M641</accession>